<dbReference type="EMBL" id="GBRH01162731">
    <property type="protein sequence ID" value="JAE35165.1"/>
    <property type="molecule type" value="Transcribed_RNA"/>
</dbReference>
<evidence type="ECO:0000313" key="1">
    <source>
        <dbReference type="EMBL" id="JAE35165.1"/>
    </source>
</evidence>
<protein>
    <submittedName>
        <fullName evidence="1">Uncharacterized protein</fullName>
    </submittedName>
</protein>
<accession>A0A0A9HDD9</accession>
<dbReference type="AlphaFoldDB" id="A0A0A9HDD9"/>
<reference evidence="1" key="2">
    <citation type="journal article" date="2015" name="Data Brief">
        <title>Shoot transcriptome of the giant reed, Arundo donax.</title>
        <authorList>
            <person name="Barrero R.A."/>
            <person name="Guerrero F.D."/>
            <person name="Moolhuijzen P."/>
            <person name="Goolsby J.A."/>
            <person name="Tidwell J."/>
            <person name="Bellgard S.E."/>
            <person name="Bellgard M.I."/>
        </authorList>
    </citation>
    <scope>NUCLEOTIDE SEQUENCE</scope>
    <source>
        <tissue evidence="1">Shoot tissue taken approximately 20 cm above the soil surface</tissue>
    </source>
</reference>
<organism evidence="1">
    <name type="scientific">Arundo donax</name>
    <name type="common">Giant reed</name>
    <name type="synonym">Donax arundinaceus</name>
    <dbReference type="NCBI Taxonomy" id="35708"/>
    <lineage>
        <taxon>Eukaryota</taxon>
        <taxon>Viridiplantae</taxon>
        <taxon>Streptophyta</taxon>
        <taxon>Embryophyta</taxon>
        <taxon>Tracheophyta</taxon>
        <taxon>Spermatophyta</taxon>
        <taxon>Magnoliopsida</taxon>
        <taxon>Liliopsida</taxon>
        <taxon>Poales</taxon>
        <taxon>Poaceae</taxon>
        <taxon>PACMAD clade</taxon>
        <taxon>Arundinoideae</taxon>
        <taxon>Arundineae</taxon>
        <taxon>Arundo</taxon>
    </lineage>
</organism>
<reference evidence="1" key="1">
    <citation type="submission" date="2014-09" db="EMBL/GenBank/DDBJ databases">
        <authorList>
            <person name="Magalhaes I.L.F."/>
            <person name="Oliveira U."/>
            <person name="Santos F.R."/>
            <person name="Vidigal T.H.D.A."/>
            <person name="Brescovit A.D."/>
            <person name="Santos A.J."/>
        </authorList>
    </citation>
    <scope>NUCLEOTIDE SEQUENCE</scope>
    <source>
        <tissue evidence="1">Shoot tissue taken approximately 20 cm above the soil surface</tissue>
    </source>
</reference>
<sequence>MGKRFTSGTFGLPRKR</sequence>
<name>A0A0A9HDD9_ARUDO</name>
<proteinExistence type="predicted"/>